<dbReference type="InterPro" id="IPR011682">
    <property type="entry name" value="Glyco_hydro_38_C"/>
</dbReference>
<dbReference type="Pfam" id="PF01074">
    <property type="entry name" value="Glyco_hydro_38N"/>
    <property type="match status" value="1"/>
</dbReference>
<accession>A0ABY6HLZ4</accession>
<dbReference type="InterPro" id="IPR000602">
    <property type="entry name" value="Glyco_hydro_38_N"/>
</dbReference>
<sequence length="871" mass="100795">MPMLDRLKLPQSNLSEIFMKNHLKRNWKIVLLHHTHLDIGYTHTQEEVLKIQFQHLETAMDLIDKHKHKPDHCRFRWNPEILWAIEEWVKQASPSEKERFVRLVQEGYIGLDGLYANVLTGLCRPEELMESFQIKTQMEHLTKTPIESAMITDIPGLNWGLVTALAENNIHYLSSGPNRSDRIGYFLKEWGDKPFYWRSPSNQEKVLVFIHGKGYSWFHSGMYAKKNLSRKLNPRRLSRYLKKLEEQNYPYDTIIIRYNIGADNGPPDPLLSNIVVSWNQKYPHMKLEISTTAKALADFSRKNSNLIPEFSGDLTPYWEDGAASTARETAIAREAGERLTQATILSAMMAQDDFQDRILTTWKKTYLFNEHTWGAHNSISSPDHPFVQSQWEWKKQKALNANKDAFHLLEDISHCKLIYPPSYIEKLNFFEKKIDCTEISVVNTHNWPITQVIKINTPYNCISDEQRNFLKTQRLSDGKLAFIATDIPGFGKKNYFLSNIETKDQREKGLISDQFTLKNEFIEVSIDEKWGTVKNISYKGEELIMKTDTKHFNGFIFAKSKWGTQLVRDSSKNVKIEIIDNGPIISSIKITSSAFRTNMISSIISIESISAKIYISNQINRPISRKKEGIYFEFPLSIKNGRVKYDTIFGSAVVDKDQLLGANRNFISATRWIDISNQNYGVSCALLDAPLFKSGILTHDPIRFGPPKLCGWLRKTEYNGIFYSYIMNNYWMTNYKADQPGNTLFRYVFNPHQKFNESVTTRFALEEGQPLLVFNNTQNISKNRFPLVISSKNIIITNVKFDKKFIFYTVRVFNASNSILNCKITVNTDSIAEIIGQNKQNRLTKDILQLEPLEIISLKMRGEIKLTEFNP</sequence>
<dbReference type="Pfam" id="PF07748">
    <property type="entry name" value="Glyco_hydro_38C"/>
    <property type="match status" value="1"/>
</dbReference>
<evidence type="ECO:0000313" key="4">
    <source>
        <dbReference type="Proteomes" id="UP001208689"/>
    </source>
</evidence>
<feature type="domain" description="Glycosyl hydrolase family 38 C-terminal" evidence="2">
    <location>
        <begin position="517"/>
        <end position="683"/>
    </location>
</feature>
<dbReference type="CDD" id="cd10791">
    <property type="entry name" value="GH38N_AMII_like_1"/>
    <property type="match status" value="1"/>
</dbReference>
<proteinExistence type="predicted"/>
<gene>
    <name evidence="3" type="ORF">NEF87_000820</name>
</gene>
<dbReference type="InterPro" id="IPR011013">
    <property type="entry name" value="Gal_mutarotase_sf_dom"/>
</dbReference>
<dbReference type="SUPFAM" id="SSF88713">
    <property type="entry name" value="Glycoside hydrolase/deacetylase"/>
    <property type="match status" value="1"/>
</dbReference>
<dbReference type="SUPFAM" id="SSF74650">
    <property type="entry name" value="Galactose mutarotase-like"/>
    <property type="match status" value="1"/>
</dbReference>
<evidence type="ECO:0008006" key="5">
    <source>
        <dbReference type="Google" id="ProtNLM"/>
    </source>
</evidence>
<dbReference type="EMBL" id="CP104013">
    <property type="protein sequence ID" value="UYP44535.1"/>
    <property type="molecule type" value="Genomic_DNA"/>
</dbReference>
<dbReference type="Gene3D" id="3.20.110.10">
    <property type="entry name" value="Glycoside hydrolase 38, N terminal domain"/>
    <property type="match status" value="1"/>
</dbReference>
<evidence type="ECO:0000259" key="2">
    <source>
        <dbReference type="Pfam" id="PF07748"/>
    </source>
</evidence>
<dbReference type="PANTHER" id="PTHR46017">
    <property type="entry name" value="ALPHA-MANNOSIDASE 2C1"/>
    <property type="match status" value="1"/>
</dbReference>
<protein>
    <recommendedName>
        <fullName evidence="5">Glycoside hydrolase family 38 N-terminal domain-containing protein</fullName>
    </recommendedName>
</protein>
<evidence type="ECO:0000259" key="1">
    <source>
        <dbReference type="Pfam" id="PF01074"/>
    </source>
</evidence>
<dbReference type="InterPro" id="IPR011330">
    <property type="entry name" value="Glyco_hydro/deAcase_b/a-brl"/>
</dbReference>
<keyword evidence="4" id="KW-1185">Reference proteome</keyword>
<evidence type="ECO:0000313" key="3">
    <source>
        <dbReference type="EMBL" id="UYP44535.1"/>
    </source>
</evidence>
<dbReference type="PANTHER" id="PTHR46017:SF1">
    <property type="entry name" value="ALPHA-MANNOSIDASE 2C1"/>
    <property type="match status" value="1"/>
</dbReference>
<dbReference type="Proteomes" id="UP001208689">
    <property type="component" value="Chromosome"/>
</dbReference>
<name>A0ABY6HLZ4_9ARCH</name>
<feature type="domain" description="Glycoside hydrolase family 38 N-terminal" evidence="1">
    <location>
        <begin position="28"/>
        <end position="301"/>
    </location>
</feature>
<dbReference type="Gene3D" id="2.70.98.30">
    <property type="entry name" value="Golgi alpha-mannosidase II, domain 4"/>
    <property type="match status" value="1"/>
</dbReference>
<reference evidence="3" key="1">
    <citation type="submission" date="2022-09" db="EMBL/GenBank/DDBJ databases">
        <title>Actin cytoskeleton and complex cell architecture in an #Asgard archaeon.</title>
        <authorList>
            <person name="Ponce Toledo R.I."/>
            <person name="Schleper C."/>
            <person name="Rodrigues Oliveira T."/>
            <person name="Wollweber F."/>
            <person name="Xu J."/>
            <person name="Rittmann S."/>
            <person name="Klingl A."/>
            <person name="Pilhofer M."/>
        </authorList>
    </citation>
    <scope>NUCLEOTIDE SEQUENCE</scope>
    <source>
        <strain evidence="3">B-35</strain>
    </source>
</reference>
<organism evidence="3 4">
    <name type="scientific">Candidatus Lokiarchaeum ossiferum</name>
    <dbReference type="NCBI Taxonomy" id="2951803"/>
    <lineage>
        <taxon>Archaea</taxon>
        <taxon>Promethearchaeati</taxon>
        <taxon>Promethearchaeota</taxon>
        <taxon>Promethearchaeia</taxon>
        <taxon>Promethearchaeales</taxon>
        <taxon>Promethearchaeaceae</taxon>
        <taxon>Candidatus Lokiarchaeum</taxon>
    </lineage>
</organism>
<dbReference type="InterPro" id="IPR027291">
    <property type="entry name" value="Glyco_hydro_38_N_sf"/>
</dbReference>